<dbReference type="PROSITE" id="PS50977">
    <property type="entry name" value="HTH_TETR_2"/>
    <property type="match status" value="1"/>
</dbReference>
<dbReference type="KEGG" id="niy:FQ775_03045"/>
<dbReference type="InterPro" id="IPR001647">
    <property type="entry name" value="HTH_TetR"/>
</dbReference>
<dbReference type="PRINTS" id="PR00455">
    <property type="entry name" value="HTHTETR"/>
</dbReference>
<evidence type="ECO:0000256" key="1">
    <source>
        <dbReference type="ARBA" id="ARBA00023015"/>
    </source>
</evidence>
<dbReference type="AlphaFoldDB" id="A0A5B8KV08"/>
<dbReference type="Proteomes" id="UP000321389">
    <property type="component" value="Chromosome"/>
</dbReference>
<organism evidence="6 7">
    <name type="scientific">Nitratireductor mangrovi</name>
    <dbReference type="NCBI Taxonomy" id="2599600"/>
    <lineage>
        <taxon>Bacteria</taxon>
        <taxon>Pseudomonadati</taxon>
        <taxon>Pseudomonadota</taxon>
        <taxon>Alphaproteobacteria</taxon>
        <taxon>Hyphomicrobiales</taxon>
        <taxon>Phyllobacteriaceae</taxon>
        <taxon>Nitratireductor</taxon>
    </lineage>
</organism>
<dbReference type="SUPFAM" id="SSF46689">
    <property type="entry name" value="Homeodomain-like"/>
    <property type="match status" value="1"/>
</dbReference>
<evidence type="ECO:0000313" key="6">
    <source>
        <dbReference type="EMBL" id="QDY99432.1"/>
    </source>
</evidence>
<feature type="DNA-binding region" description="H-T-H motif" evidence="4">
    <location>
        <begin position="38"/>
        <end position="57"/>
    </location>
</feature>
<dbReference type="PANTHER" id="PTHR30055:SF234">
    <property type="entry name" value="HTH-TYPE TRANSCRIPTIONAL REGULATOR BETI"/>
    <property type="match status" value="1"/>
</dbReference>
<name>A0A5B8KV08_9HYPH</name>
<evidence type="ECO:0000256" key="4">
    <source>
        <dbReference type="PROSITE-ProRule" id="PRU00335"/>
    </source>
</evidence>
<keyword evidence="1" id="KW-0805">Transcription regulation</keyword>
<dbReference type="RefSeq" id="WP_146298088.1">
    <property type="nucleotide sequence ID" value="NZ_CP042301.2"/>
</dbReference>
<keyword evidence="7" id="KW-1185">Reference proteome</keyword>
<evidence type="ECO:0000256" key="2">
    <source>
        <dbReference type="ARBA" id="ARBA00023125"/>
    </source>
</evidence>
<sequence>MARTYRKSRRAEAQDETRARIVQATMELHVEQGVATTSFPEVAARAGVGAATVYRHFPTMDLLVEACGTHFWQLIDPPTAERAVTAFAGLESRAERLGRLVDELDSFYARAQAPLWSAVRDQDRVAPLARFLAEVGDGVGALVAEALRTERESEPARIASALLDFTVWRSLSGSGIDPSQRKAILLAIVEAALGQEGDRQET</sequence>
<evidence type="ECO:0000313" key="7">
    <source>
        <dbReference type="Proteomes" id="UP000321389"/>
    </source>
</evidence>
<dbReference type="Pfam" id="PF00440">
    <property type="entry name" value="TetR_N"/>
    <property type="match status" value="1"/>
</dbReference>
<evidence type="ECO:0000256" key="3">
    <source>
        <dbReference type="ARBA" id="ARBA00023163"/>
    </source>
</evidence>
<dbReference type="OrthoDB" id="8535430at2"/>
<reference evidence="6" key="1">
    <citation type="submission" date="2020-04" db="EMBL/GenBank/DDBJ databases">
        <title>Nitratireductor sp. nov. isolated from mangrove soil.</title>
        <authorList>
            <person name="Ye Y."/>
        </authorList>
    </citation>
    <scope>NUCLEOTIDE SEQUENCE</scope>
    <source>
        <strain evidence="6">SY7</strain>
    </source>
</reference>
<keyword evidence="3" id="KW-0804">Transcription</keyword>
<dbReference type="EMBL" id="CP042301">
    <property type="protein sequence ID" value="QDY99432.1"/>
    <property type="molecule type" value="Genomic_DNA"/>
</dbReference>
<dbReference type="GO" id="GO:0003700">
    <property type="term" value="F:DNA-binding transcription factor activity"/>
    <property type="evidence" value="ECO:0007669"/>
    <property type="project" value="TreeGrafter"/>
</dbReference>
<protein>
    <submittedName>
        <fullName evidence="6">TetR/AcrR family transcriptional regulator</fullName>
    </submittedName>
</protein>
<dbReference type="InterPro" id="IPR050109">
    <property type="entry name" value="HTH-type_TetR-like_transc_reg"/>
</dbReference>
<dbReference type="InterPro" id="IPR009057">
    <property type="entry name" value="Homeodomain-like_sf"/>
</dbReference>
<dbReference type="Gene3D" id="1.10.357.10">
    <property type="entry name" value="Tetracycline Repressor, domain 2"/>
    <property type="match status" value="1"/>
</dbReference>
<dbReference type="GO" id="GO:0000976">
    <property type="term" value="F:transcription cis-regulatory region binding"/>
    <property type="evidence" value="ECO:0007669"/>
    <property type="project" value="TreeGrafter"/>
</dbReference>
<dbReference type="PANTHER" id="PTHR30055">
    <property type="entry name" value="HTH-TYPE TRANSCRIPTIONAL REGULATOR RUTR"/>
    <property type="match status" value="1"/>
</dbReference>
<gene>
    <name evidence="6" type="ORF">FQ775_03045</name>
</gene>
<feature type="domain" description="HTH tetR-type" evidence="5">
    <location>
        <begin position="15"/>
        <end position="75"/>
    </location>
</feature>
<evidence type="ECO:0000259" key="5">
    <source>
        <dbReference type="PROSITE" id="PS50977"/>
    </source>
</evidence>
<keyword evidence="2 4" id="KW-0238">DNA-binding</keyword>
<accession>A0A5B8KV08</accession>
<proteinExistence type="predicted"/>